<evidence type="ECO:0000313" key="2">
    <source>
        <dbReference type="EMBL" id="RKQ63333.1"/>
    </source>
</evidence>
<proteinExistence type="predicted"/>
<comment type="caution">
    <text evidence="2">The sequence shown here is derived from an EMBL/GenBank/DDBJ whole genome shotgun (WGS) entry which is preliminary data.</text>
</comment>
<dbReference type="InterPro" id="IPR047575">
    <property type="entry name" value="Sm"/>
</dbReference>
<sequence>MKRYKTLEEAQIELIELLEEKGEFRGTLDELAEVLSVRPENVRPLLQLLKSSGDIIYEEVDDELIVRPAMMIPALPPLLTPSQQKEVEEKLKEGYKVVACSTMGGVQSRELRSMLGKRIIVYFRNGSKVEAKLKGFDRFCLKLKNYMGNILAYKHAISTIVYKP</sequence>
<dbReference type="InterPro" id="IPR010920">
    <property type="entry name" value="LSM_dom_sf"/>
</dbReference>
<dbReference type="Pfam" id="PF17209">
    <property type="entry name" value="Hfq"/>
    <property type="match status" value="1"/>
</dbReference>
<reference evidence="2 3" key="1">
    <citation type="submission" date="2018-10" db="EMBL/GenBank/DDBJ databases">
        <title>Genomic Encyclopedia of Type Strains, Phase IV (KMG-IV): sequencing the most valuable type-strain genomes for metagenomic binning, comparative biology and taxonomic classification.</title>
        <authorList>
            <person name="Goeker M."/>
        </authorList>
    </citation>
    <scope>NUCLEOTIDE SEQUENCE [LARGE SCALE GENOMIC DNA]</scope>
    <source>
        <strain evidence="2 3">DSM 15521</strain>
    </source>
</reference>
<evidence type="ECO:0000259" key="1">
    <source>
        <dbReference type="PROSITE" id="PS52002"/>
    </source>
</evidence>
<feature type="domain" description="Sm" evidence="1">
    <location>
        <begin position="106"/>
        <end position="164"/>
    </location>
</feature>
<dbReference type="EMBL" id="RBIE01000001">
    <property type="protein sequence ID" value="RKQ63333.1"/>
    <property type="molecule type" value="Genomic_DNA"/>
</dbReference>
<dbReference type="Gene3D" id="2.30.30.100">
    <property type="match status" value="1"/>
</dbReference>
<dbReference type="InterPro" id="IPR005001">
    <property type="entry name" value="Hfq"/>
</dbReference>
<dbReference type="AlphaFoldDB" id="A0A420W7Q2"/>
<protein>
    <submittedName>
        <fullName evidence="2">RNA chaperone Hfq</fullName>
    </submittedName>
</protein>
<gene>
    <name evidence="2" type="ORF">C7457_0201</name>
</gene>
<dbReference type="SUPFAM" id="SSF50182">
    <property type="entry name" value="Sm-like ribonucleoproteins"/>
    <property type="match status" value="1"/>
</dbReference>
<dbReference type="PROSITE" id="PS52002">
    <property type="entry name" value="SM"/>
    <property type="match status" value="1"/>
</dbReference>
<evidence type="ECO:0000313" key="3">
    <source>
        <dbReference type="Proteomes" id="UP000280881"/>
    </source>
</evidence>
<dbReference type="Proteomes" id="UP000280881">
    <property type="component" value="Unassembled WGS sequence"/>
</dbReference>
<dbReference type="GO" id="GO:0003723">
    <property type="term" value="F:RNA binding"/>
    <property type="evidence" value="ECO:0007669"/>
    <property type="project" value="InterPro"/>
</dbReference>
<name>A0A420W7Q2_9BACT</name>
<organism evidence="2 3">
    <name type="scientific">Thermovibrio guaymasensis</name>
    <dbReference type="NCBI Taxonomy" id="240167"/>
    <lineage>
        <taxon>Bacteria</taxon>
        <taxon>Pseudomonadati</taxon>
        <taxon>Aquificota</taxon>
        <taxon>Aquificia</taxon>
        <taxon>Desulfurobacteriales</taxon>
        <taxon>Desulfurobacteriaceae</taxon>
        <taxon>Thermovibrio</taxon>
    </lineage>
</organism>
<dbReference type="RefSeq" id="WP_121169568.1">
    <property type="nucleotide sequence ID" value="NZ_RBIE01000001.1"/>
</dbReference>
<accession>A0A420W7Q2</accession>
<keyword evidence="3" id="KW-1185">Reference proteome</keyword>
<dbReference type="GO" id="GO:0006355">
    <property type="term" value="P:regulation of DNA-templated transcription"/>
    <property type="evidence" value="ECO:0007669"/>
    <property type="project" value="InterPro"/>
</dbReference>
<dbReference type="OrthoDB" id="13959at2"/>